<sequence>TNKSHLSSSSSSSSLIHDHFFDHNLWKMVRSAATDEANAMGFLLLMGKFVKQMGLSMIVLSGGN</sequence>
<reference evidence="1 2" key="1">
    <citation type="submission" date="2014-04" db="EMBL/GenBank/DDBJ databases">
        <authorList>
            <consortium name="International Citrus Genome Consortium"/>
            <person name="Gmitter F."/>
            <person name="Chen C."/>
            <person name="Farmerie W."/>
            <person name="Harkins T."/>
            <person name="Desany B."/>
            <person name="Mohiuddin M."/>
            <person name="Kodira C."/>
            <person name="Borodovsky M."/>
            <person name="Lomsadze A."/>
            <person name="Burns P."/>
            <person name="Jenkins J."/>
            <person name="Prochnik S."/>
            <person name="Shu S."/>
            <person name="Chapman J."/>
            <person name="Pitluck S."/>
            <person name="Schmutz J."/>
            <person name="Rokhsar D."/>
        </authorList>
    </citation>
    <scope>NUCLEOTIDE SEQUENCE</scope>
</reference>
<proteinExistence type="predicted"/>
<gene>
    <name evidence="1" type="ORF">CISIN_1g0330141mg</name>
</gene>
<dbReference type="Proteomes" id="UP000027120">
    <property type="component" value="Unassembled WGS sequence"/>
</dbReference>
<evidence type="ECO:0000313" key="1">
    <source>
        <dbReference type="EMBL" id="KDO62312.1"/>
    </source>
</evidence>
<dbReference type="EMBL" id="KK784920">
    <property type="protein sequence ID" value="KDO62312.1"/>
    <property type="molecule type" value="Genomic_DNA"/>
</dbReference>
<name>A0A067FFS4_CITSI</name>
<keyword evidence="2" id="KW-1185">Reference proteome</keyword>
<accession>A0A067FFS4</accession>
<dbReference type="AlphaFoldDB" id="A0A067FFS4"/>
<feature type="non-terminal residue" evidence="1">
    <location>
        <position position="1"/>
    </location>
</feature>
<evidence type="ECO:0000313" key="2">
    <source>
        <dbReference type="Proteomes" id="UP000027120"/>
    </source>
</evidence>
<organism evidence="1 2">
    <name type="scientific">Citrus sinensis</name>
    <name type="common">Sweet orange</name>
    <name type="synonym">Citrus aurantium var. sinensis</name>
    <dbReference type="NCBI Taxonomy" id="2711"/>
    <lineage>
        <taxon>Eukaryota</taxon>
        <taxon>Viridiplantae</taxon>
        <taxon>Streptophyta</taxon>
        <taxon>Embryophyta</taxon>
        <taxon>Tracheophyta</taxon>
        <taxon>Spermatophyta</taxon>
        <taxon>Magnoliopsida</taxon>
        <taxon>eudicotyledons</taxon>
        <taxon>Gunneridae</taxon>
        <taxon>Pentapetalae</taxon>
        <taxon>rosids</taxon>
        <taxon>malvids</taxon>
        <taxon>Sapindales</taxon>
        <taxon>Rutaceae</taxon>
        <taxon>Aurantioideae</taxon>
        <taxon>Citrus</taxon>
    </lineage>
</organism>
<protein>
    <submittedName>
        <fullName evidence="1">Uncharacterized protein</fullName>
    </submittedName>
</protein>